<evidence type="ECO:0000313" key="2">
    <source>
        <dbReference type="EMBL" id="KHJ89604.1"/>
    </source>
</evidence>
<keyword evidence="3" id="KW-1185">Reference proteome</keyword>
<evidence type="ECO:0000256" key="1">
    <source>
        <dbReference type="SAM" id="MobiDB-lite"/>
    </source>
</evidence>
<evidence type="ECO:0000313" key="3">
    <source>
        <dbReference type="Proteomes" id="UP000053660"/>
    </source>
</evidence>
<sequence>MEHQARLAIVVLLGKRYYRPKKKTVDVDLISAVRRMFKENILRKSNPKITKEQQQQGRELAATETLSRVAFEEAIHHAEHSSKPQTVPSSVPVLTNTLNMLPKHTETDSSSRKGHKRVHAASRFKMSQKKLFVPPPMEEFVRNGEDGGNIYAVEKELQQSARRDTEQNVDKSEEGGSNSTMTKSRFDKTRNSEVLKSDSWTDNSVEFPKLATSRSLLPLLGQRSGRPAKAKTFIASTAALKKMALPQVNVADEDGDLIVPFNEKQSKQSSLGTQYKKEDNILELMNRHEEGIMNSERIGRAKIINNKEEKKNRTQESRQNAQEEKIKENETFSDTAVESVDNEAGERIFANGPFTRNPNMRIVAAGQRLYKLEGSPRYLSILNGEVELPAIQISDRGGNRKEKAAVRNKVRFCDFYFQI</sequence>
<feature type="compositionally biased region" description="Basic and acidic residues" evidence="1">
    <location>
        <begin position="158"/>
        <end position="174"/>
    </location>
</feature>
<proteinExistence type="predicted"/>
<gene>
    <name evidence="2" type="ORF">OESDEN_10568</name>
</gene>
<dbReference type="AlphaFoldDB" id="A0A0B1SXC3"/>
<protein>
    <submittedName>
        <fullName evidence="2">Uncharacterized protein</fullName>
    </submittedName>
</protein>
<dbReference type="Proteomes" id="UP000053660">
    <property type="component" value="Unassembled WGS sequence"/>
</dbReference>
<feature type="compositionally biased region" description="Basic and acidic residues" evidence="1">
    <location>
        <begin position="184"/>
        <end position="193"/>
    </location>
</feature>
<name>A0A0B1SXC3_OESDE</name>
<feature type="region of interest" description="Disordered" evidence="1">
    <location>
        <begin position="305"/>
        <end position="335"/>
    </location>
</feature>
<organism evidence="2 3">
    <name type="scientific">Oesophagostomum dentatum</name>
    <name type="common">Nodular worm</name>
    <dbReference type="NCBI Taxonomy" id="61180"/>
    <lineage>
        <taxon>Eukaryota</taxon>
        <taxon>Metazoa</taxon>
        <taxon>Ecdysozoa</taxon>
        <taxon>Nematoda</taxon>
        <taxon>Chromadorea</taxon>
        <taxon>Rhabditida</taxon>
        <taxon>Rhabditina</taxon>
        <taxon>Rhabditomorpha</taxon>
        <taxon>Strongyloidea</taxon>
        <taxon>Strongylidae</taxon>
        <taxon>Oesophagostomum</taxon>
    </lineage>
</organism>
<accession>A0A0B1SXC3</accession>
<feature type="region of interest" description="Disordered" evidence="1">
    <location>
        <begin position="158"/>
        <end position="193"/>
    </location>
</feature>
<reference evidence="2 3" key="1">
    <citation type="submission" date="2014-03" db="EMBL/GenBank/DDBJ databases">
        <title>Draft genome of the hookworm Oesophagostomum dentatum.</title>
        <authorList>
            <person name="Mitreva M."/>
        </authorList>
    </citation>
    <scope>NUCLEOTIDE SEQUENCE [LARGE SCALE GENOMIC DNA]</scope>
    <source>
        <strain evidence="2 3">OD-Hann</strain>
    </source>
</reference>
<dbReference type="EMBL" id="KN554002">
    <property type="protein sequence ID" value="KHJ89604.1"/>
    <property type="molecule type" value="Genomic_DNA"/>
</dbReference>
<feature type="compositionally biased region" description="Basic and acidic residues" evidence="1">
    <location>
        <begin position="305"/>
        <end position="330"/>
    </location>
</feature>